<sequence length="132" mass="14700">MTTTTTWTDDELDRIEHAEELDIASLRSSGTLSSWRTIWVVRVDDEIYVRSVYGPGSDWYRGTRGRHEGCIAAGGVTKDVALLDLADETDADEINEAVDAAYRRKYGHYAPSIIQAITSDTASSTTMRLDPR</sequence>
<gene>
    <name evidence="1" type="ORF">RM704_13585</name>
</gene>
<evidence type="ECO:0000313" key="1">
    <source>
        <dbReference type="EMBL" id="MDT0568488.1"/>
    </source>
</evidence>
<dbReference type="EMBL" id="JAVRFJ010000010">
    <property type="protein sequence ID" value="MDT0568488.1"/>
    <property type="molecule type" value="Genomic_DNA"/>
</dbReference>
<accession>A0ABU2YX72</accession>
<dbReference type="Proteomes" id="UP001180737">
    <property type="component" value="Unassembled WGS sequence"/>
</dbReference>
<organism evidence="1 2">
    <name type="scientific">Streptomyces gottesmaniae</name>
    <dbReference type="NCBI Taxonomy" id="3075518"/>
    <lineage>
        <taxon>Bacteria</taxon>
        <taxon>Bacillati</taxon>
        <taxon>Actinomycetota</taxon>
        <taxon>Actinomycetes</taxon>
        <taxon>Kitasatosporales</taxon>
        <taxon>Streptomycetaceae</taxon>
        <taxon>Streptomyces</taxon>
    </lineage>
</organism>
<reference evidence="1" key="1">
    <citation type="submission" date="2024-05" db="EMBL/GenBank/DDBJ databases">
        <title>30 novel species of actinomycetes from the DSMZ collection.</title>
        <authorList>
            <person name="Nouioui I."/>
        </authorList>
    </citation>
    <scope>NUCLEOTIDE SEQUENCE</scope>
    <source>
        <strain evidence="1">DSM 3412</strain>
    </source>
</reference>
<dbReference type="InterPro" id="IPR016888">
    <property type="entry name" value="UCP028498"/>
</dbReference>
<evidence type="ECO:0000313" key="2">
    <source>
        <dbReference type="Proteomes" id="UP001180737"/>
    </source>
</evidence>
<proteinExistence type="predicted"/>
<name>A0ABU2YX72_9ACTN</name>
<comment type="caution">
    <text evidence="1">The sequence shown here is derived from an EMBL/GenBank/DDBJ whole genome shotgun (WGS) entry which is preliminary data.</text>
</comment>
<keyword evidence="2" id="KW-1185">Reference proteome</keyword>
<dbReference type="Pfam" id="PF10012">
    <property type="entry name" value="DUF2255"/>
    <property type="match status" value="1"/>
</dbReference>
<protein>
    <submittedName>
        <fullName evidence="1">DUF2255 family protein</fullName>
    </submittedName>
</protein>
<dbReference type="RefSeq" id="WP_033531044.1">
    <property type="nucleotide sequence ID" value="NZ_JAVRFJ010000010.1"/>
</dbReference>